<dbReference type="OrthoDB" id="6509975at2759"/>
<keyword evidence="3" id="KW-1185">Reference proteome</keyword>
<dbReference type="Gene3D" id="3.40.50.1240">
    <property type="entry name" value="Phosphoglycerate mutase-like"/>
    <property type="match status" value="1"/>
</dbReference>
<dbReference type="Proteomes" id="UP000297245">
    <property type="component" value="Unassembled WGS sequence"/>
</dbReference>
<evidence type="ECO:0000313" key="2">
    <source>
        <dbReference type="EMBL" id="THU94365.1"/>
    </source>
</evidence>
<dbReference type="PANTHER" id="PTHR43763:SF17">
    <property type="entry name" value="AMINOPEPTIDASE P, CYTOPLASMIC-RELATED"/>
    <property type="match status" value="1"/>
</dbReference>
<dbReference type="SUPFAM" id="SSF53254">
    <property type="entry name" value="Phosphoglycerate mutase-like"/>
    <property type="match status" value="1"/>
</dbReference>
<dbReference type="Pfam" id="PF16189">
    <property type="entry name" value="Creatinase_N_2"/>
    <property type="match status" value="1"/>
</dbReference>
<proteinExistence type="predicted"/>
<dbReference type="Pfam" id="PF00328">
    <property type="entry name" value="His_Phos_2"/>
    <property type="match status" value="1"/>
</dbReference>
<reference evidence="2 3" key="1">
    <citation type="journal article" date="2019" name="Nat. Ecol. Evol.">
        <title>Megaphylogeny resolves global patterns of mushroom evolution.</title>
        <authorList>
            <person name="Varga T."/>
            <person name="Krizsan K."/>
            <person name="Foldi C."/>
            <person name="Dima B."/>
            <person name="Sanchez-Garcia M."/>
            <person name="Sanchez-Ramirez S."/>
            <person name="Szollosi G.J."/>
            <person name="Szarkandi J.G."/>
            <person name="Papp V."/>
            <person name="Albert L."/>
            <person name="Andreopoulos W."/>
            <person name="Angelini C."/>
            <person name="Antonin V."/>
            <person name="Barry K.W."/>
            <person name="Bougher N.L."/>
            <person name="Buchanan P."/>
            <person name="Buyck B."/>
            <person name="Bense V."/>
            <person name="Catcheside P."/>
            <person name="Chovatia M."/>
            <person name="Cooper J."/>
            <person name="Damon W."/>
            <person name="Desjardin D."/>
            <person name="Finy P."/>
            <person name="Geml J."/>
            <person name="Haridas S."/>
            <person name="Hughes K."/>
            <person name="Justo A."/>
            <person name="Karasinski D."/>
            <person name="Kautmanova I."/>
            <person name="Kiss B."/>
            <person name="Kocsube S."/>
            <person name="Kotiranta H."/>
            <person name="LaButti K.M."/>
            <person name="Lechner B.E."/>
            <person name="Liimatainen K."/>
            <person name="Lipzen A."/>
            <person name="Lukacs Z."/>
            <person name="Mihaltcheva S."/>
            <person name="Morgado L.N."/>
            <person name="Niskanen T."/>
            <person name="Noordeloos M.E."/>
            <person name="Ohm R.A."/>
            <person name="Ortiz-Santana B."/>
            <person name="Ovrebo C."/>
            <person name="Racz N."/>
            <person name="Riley R."/>
            <person name="Savchenko A."/>
            <person name="Shiryaev A."/>
            <person name="Soop K."/>
            <person name="Spirin V."/>
            <person name="Szebenyi C."/>
            <person name="Tomsovsky M."/>
            <person name="Tulloss R.E."/>
            <person name="Uehling J."/>
            <person name="Grigoriev I.V."/>
            <person name="Vagvolgyi C."/>
            <person name="Papp T."/>
            <person name="Martin F.M."/>
            <person name="Miettinen O."/>
            <person name="Hibbett D.S."/>
            <person name="Nagy L.G."/>
        </authorList>
    </citation>
    <scope>NUCLEOTIDE SEQUENCE [LARGE SCALE GENOMIC DNA]</scope>
    <source>
        <strain evidence="2 3">CBS 962.96</strain>
    </source>
</reference>
<dbReference type="AlphaFoldDB" id="A0A4V4HFC3"/>
<dbReference type="EMBL" id="ML179226">
    <property type="protein sequence ID" value="THU94365.1"/>
    <property type="molecule type" value="Genomic_DNA"/>
</dbReference>
<gene>
    <name evidence="2" type="ORF">K435DRAFT_860642</name>
</gene>
<accession>A0A4V4HFC3</accession>
<dbReference type="InterPro" id="IPR000560">
    <property type="entry name" value="His_Pase_clade-2"/>
</dbReference>
<name>A0A4V4HFC3_DENBC</name>
<sequence>MRFIGWTRQKDKVALPTETTTPPSLTKNCELYLYSRPSTHTTFSYSLRLYFSFSLLSFSSKNQSRAPAPSSICSESSARNDKLKRMELYVVHDLIKQDRKVALGVLQGAAKACEEELSMHGTVRLSLTVWLHCSNEKEPHYTVRAYDESGSVTGAMHVSAESGELEVKGWFGSAMKRRRKGRKTSATSAGFDSSGHVQIGSLDWAVLQAVEGFFLDDDVLIHGFCYHTRHCGPAKLVLGTTDIGVMQDLCGFGSEVSGDHRFCDVFTENEWLDYEYAHDLNYYYGSGPGNPLSATVGFPWLKAVTDPFRSRTWDYSTLLSLHLSWDSPCIPFHDNNIPSLIPALGLWNSSQVSPLPITHRPPLSAREFCSSHLVSFLGNVAIERMSCIIGGPTSEQAMTQGVFHQANGTIVNVNTTGTVTREEVFVWVSANEAFVGYVNGERKGVTGGFVERCGLEGVVDADMGDKIWGYGWGVGDAGSMTSQPLPMYRSQPPSGVPEHKDSKSSSGTKVWYYILPQQQQQQQQGSLGRGNTGATSRTNRTHDSREPGNPLQRPPLGHADSSSTLIGSAMERKVNGDADSNAYVVLDTTERLEELRMLMQKDLVASEDGHNSEYVAESDQRRRYISGVCWSALITMDAAYLIVDSRYWVQASQQLDQNWTLVKAGKSTDSKLERLRDWIRSQPPDSRGQEPKTNQIARATHLPSIESLAYLLNLRGSNIPYNPLFHAFLYFGLHKTILFLEFLKSNDQVSEYLASLGIERRDYILLALESE</sequence>
<dbReference type="PANTHER" id="PTHR43763">
    <property type="entry name" value="XAA-PRO AMINOPEPTIDASE 1"/>
    <property type="match status" value="1"/>
</dbReference>
<dbReference type="CDD" id="cd07061">
    <property type="entry name" value="HP_HAP_like"/>
    <property type="match status" value="1"/>
</dbReference>
<dbReference type="SUPFAM" id="SSF53092">
    <property type="entry name" value="Creatinase/prolidase N-terminal domain"/>
    <property type="match status" value="1"/>
</dbReference>
<dbReference type="InterPro" id="IPR050422">
    <property type="entry name" value="X-Pro_aminopeptidase_P"/>
</dbReference>
<evidence type="ECO:0000256" key="1">
    <source>
        <dbReference type="SAM" id="MobiDB-lite"/>
    </source>
</evidence>
<dbReference type="InterPro" id="IPR029033">
    <property type="entry name" value="His_PPase_superfam"/>
</dbReference>
<feature type="region of interest" description="Disordered" evidence="1">
    <location>
        <begin position="519"/>
        <end position="563"/>
    </location>
</feature>
<dbReference type="Gene3D" id="3.40.350.10">
    <property type="entry name" value="Creatinase/prolidase N-terminal domain"/>
    <property type="match status" value="1"/>
</dbReference>
<organism evidence="2 3">
    <name type="scientific">Dendrothele bispora (strain CBS 962.96)</name>
    <dbReference type="NCBI Taxonomy" id="1314807"/>
    <lineage>
        <taxon>Eukaryota</taxon>
        <taxon>Fungi</taxon>
        <taxon>Dikarya</taxon>
        <taxon>Basidiomycota</taxon>
        <taxon>Agaricomycotina</taxon>
        <taxon>Agaricomycetes</taxon>
        <taxon>Agaricomycetidae</taxon>
        <taxon>Agaricales</taxon>
        <taxon>Agaricales incertae sedis</taxon>
        <taxon>Dendrothele</taxon>
    </lineage>
</organism>
<evidence type="ECO:0000313" key="3">
    <source>
        <dbReference type="Proteomes" id="UP000297245"/>
    </source>
</evidence>
<dbReference type="InterPro" id="IPR029149">
    <property type="entry name" value="Creatin/AminoP/Spt16_N"/>
</dbReference>
<feature type="region of interest" description="Disordered" evidence="1">
    <location>
        <begin position="483"/>
        <end position="505"/>
    </location>
</feature>
<protein>
    <submittedName>
        <fullName evidence="2">Uncharacterized protein</fullName>
    </submittedName>
</protein>